<dbReference type="HAMAP" id="MF_03050">
    <property type="entry name" value="MOCOS"/>
    <property type="match status" value="1"/>
</dbReference>
<evidence type="ECO:0000259" key="5">
    <source>
        <dbReference type="PROSITE" id="PS51340"/>
    </source>
</evidence>
<name>A0A8H6SUN6_9AGAR</name>
<dbReference type="SUPFAM" id="SSF141673">
    <property type="entry name" value="MOSC N-terminal domain-like"/>
    <property type="match status" value="1"/>
</dbReference>
<dbReference type="Pfam" id="PF00266">
    <property type="entry name" value="Aminotran_5"/>
    <property type="match status" value="1"/>
</dbReference>
<protein>
    <recommendedName>
        <fullName evidence="4">Molybdenum cofactor sulfurase</fullName>
        <shortName evidence="4">MCS</shortName>
        <shortName evidence="4">MOS</shortName>
        <shortName evidence="4">MoCo sulfurase</shortName>
        <ecNumber evidence="4">2.8.1.9</ecNumber>
    </recommendedName>
    <alternativeName>
        <fullName evidence="4">Molybdenum cofactor sulfurtransferase</fullName>
    </alternativeName>
</protein>
<dbReference type="InterPro" id="IPR015421">
    <property type="entry name" value="PyrdxlP-dep_Trfase_major"/>
</dbReference>
<dbReference type="GO" id="GO:0030151">
    <property type="term" value="F:molybdenum ion binding"/>
    <property type="evidence" value="ECO:0007669"/>
    <property type="project" value="UniProtKB-UniRule"/>
</dbReference>
<comment type="similarity">
    <text evidence="4">Belongs to the class-V pyridoxal-phosphate-dependent aminotransferase family. MOCOS subfamily.</text>
</comment>
<dbReference type="GO" id="GO:0008265">
    <property type="term" value="F:molybdenum cofactor sulfurtransferase activity"/>
    <property type="evidence" value="ECO:0007669"/>
    <property type="project" value="UniProtKB-UniRule"/>
</dbReference>
<dbReference type="GO" id="GO:0016829">
    <property type="term" value="F:lyase activity"/>
    <property type="evidence" value="ECO:0007669"/>
    <property type="project" value="UniProtKB-UniRule"/>
</dbReference>
<dbReference type="GO" id="GO:0030170">
    <property type="term" value="F:pyridoxal phosphate binding"/>
    <property type="evidence" value="ECO:0007669"/>
    <property type="project" value="UniProtKB-UniRule"/>
</dbReference>
<dbReference type="GO" id="GO:0006777">
    <property type="term" value="P:Mo-molybdopterin cofactor biosynthetic process"/>
    <property type="evidence" value="ECO:0007669"/>
    <property type="project" value="UniProtKB-UniRule"/>
</dbReference>
<evidence type="ECO:0000256" key="1">
    <source>
        <dbReference type="ARBA" id="ARBA00022679"/>
    </source>
</evidence>
<dbReference type="SUPFAM" id="SSF53383">
    <property type="entry name" value="PLP-dependent transferases"/>
    <property type="match status" value="1"/>
</dbReference>
<comment type="caution">
    <text evidence="6">The sequence shown here is derived from an EMBL/GenBank/DDBJ whole genome shotgun (WGS) entry which is preliminary data.</text>
</comment>
<dbReference type="InterPro" id="IPR005302">
    <property type="entry name" value="MoCF_Sase_C"/>
</dbReference>
<dbReference type="InterPro" id="IPR015424">
    <property type="entry name" value="PyrdxlP-dep_Trfase"/>
</dbReference>
<comment type="catalytic activity">
    <reaction evidence="4">
        <text>Mo-molybdopterin + L-cysteine + AH2 = thio-Mo-molybdopterin + L-alanine + A + H2O</text>
        <dbReference type="Rhea" id="RHEA:42636"/>
        <dbReference type="ChEBI" id="CHEBI:13193"/>
        <dbReference type="ChEBI" id="CHEBI:15377"/>
        <dbReference type="ChEBI" id="CHEBI:17499"/>
        <dbReference type="ChEBI" id="CHEBI:35235"/>
        <dbReference type="ChEBI" id="CHEBI:57972"/>
        <dbReference type="ChEBI" id="CHEBI:71302"/>
        <dbReference type="ChEBI" id="CHEBI:82685"/>
        <dbReference type="EC" id="2.8.1.9"/>
    </reaction>
</comment>
<dbReference type="Pfam" id="PF03473">
    <property type="entry name" value="MOSC"/>
    <property type="match status" value="1"/>
</dbReference>
<dbReference type="AlphaFoldDB" id="A0A8H6SUN6"/>
<dbReference type="Gene3D" id="3.90.1150.10">
    <property type="entry name" value="Aspartate Aminotransferase, domain 1"/>
    <property type="match status" value="1"/>
</dbReference>
<dbReference type="InterPro" id="IPR015422">
    <property type="entry name" value="PyrdxlP-dep_Trfase_small"/>
</dbReference>
<dbReference type="EMBL" id="JACAZF010000004">
    <property type="protein sequence ID" value="KAF7306500.1"/>
    <property type="molecule type" value="Genomic_DNA"/>
</dbReference>
<evidence type="ECO:0000313" key="6">
    <source>
        <dbReference type="EMBL" id="KAF7306500.1"/>
    </source>
</evidence>
<dbReference type="Proteomes" id="UP000636479">
    <property type="component" value="Unassembled WGS sequence"/>
</dbReference>
<sequence length="792" mass="87460">MQRPSHVANIEQTRLKFFLDEPDYAYGMDPKAFHETIKTEYPSLNSTTYLDHAASTPPPRSTLISFAEQATNNLYSNPHSRSSSSTATLLEIERCRGRILEELFGLTDPSARGQWDVVFTSGATAALKLVGEAFPWANSHSKYIYLKQSHTSLVGVRGCALAHGAVVSTCNVTEMPGLEHPEADSTLFGYAAQCNATGSRLGLGYCQQLKERHPTSFVLLDASAYLSTAVLDLASVPTEYAPDFIACSFYKIVGYPTGLGCLVVKRTSGAILQRNGYFGGGTIDSISVSSPEWSRPRRSLLPGPIHERFEDGTLPFLNIIALNCALETHRRLFKSQRHISKHVSALLRFATRELALLTHENSRPVVKQHQAFASLEEPGPTIGFSILDPASEYVGHTNLEQLATVNGFHIRTGGLCNTGVLASTFNISDDDLQREYNRGRSCWDDEEFGGIGTDYKYPLGMARISFGACSTIDDVLQWLSFLRRYFVVSDKITSLLEPVKQPSISASLKGLMLYPIKSCGGQPVGRWEIVSTGLRYDREWMLVDAATGKTLSQKRYPRMALIRPTVVPEDRVLIISAPQRPDLCLPLDTSDEHVTAANICSDVVPVTSVNIDIDEWFTAFLGMPCCLRRLSSSARRHAHFDRATGAVPILLSNESPFLLISQPSVDQVSDWIHESNDIEIHADCFRANFLLGGGTASLPPFVEDTVDLLRIGSETFQVLARCRRCLMVCVDQNTGCRMKEPFSCLARKRKSPQGKIEFGVHLMWREDLSTGSLPTICVGDPVTFVSLRENNG</sequence>
<dbReference type="InterPro" id="IPR000192">
    <property type="entry name" value="Aminotrans_V_dom"/>
</dbReference>
<keyword evidence="3 4" id="KW-0501">Molybdenum cofactor biosynthesis</keyword>
<dbReference type="InterPro" id="IPR028886">
    <property type="entry name" value="MoCo_sulfurase"/>
</dbReference>
<feature type="domain" description="MOSC" evidence="5">
    <location>
        <begin position="628"/>
        <end position="785"/>
    </location>
</feature>
<dbReference type="Gene3D" id="3.40.640.10">
    <property type="entry name" value="Type I PLP-dependent aspartate aminotransferase-like (Major domain)"/>
    <property type="match status" value="1"/>
</dbReference>
<evidence type="ECO:0000256" key="2">
    <source>
        <dbReference type="ARBA" id="ARBA00022898"/>
    </source>
</evidence>
<organism evidence="6 7">
    <name type="scientific">Mycena indigotica</name>
    <dbReference type="NCBI Taxonomy" id="2126181"/>
    <lineage>
        <taxon>Eukaryota</taxon>
        <taxon>Fungi</taxon>
        <taxon>Dikarya</taxon>
        <taxon>Basidiomycota</taxon>
        <taxon>Agaricomycotina</taxon>
        <taxon>Agaricomycetes</taxon>
        <taxon>Agaricomycetidae</taxon>
        <taxon>Agaricales</taxon>
        <taxon>Marasmiineae</taxon>
        <taxon>Mycenaceae</taxon>
        <taxon>Mycena</taxon>
    </lineage>
</organism>
<evidence type="ECO:0000313" key="7">
    <source>
        <dbReference type="Proteomes" id="UP000636479"/>
    </source>
</evidence>
<accession>A0A8H6SUN6</accession>
<keyword evidence="1 4" id="KW-0808">Transferase</keyword>
<gene>
    <name evidence="6" type="ORF">MIND_00441300</name>
</gene>
<comment type="cofactor">
    <cofactor evidence="4">
        <name>pyridoxal 5'-phosphate</name>
        <dbReference type="ChEBI" id="CHEBI:597326"/>
    </cofactor>
</comment>
<dbReference type="PROSITE" id="PS51340">
    <property type="entry name" value="MOSC"/>
    <property type="match status" value="1"/>
</dbReference>
<keyword evidence="7" id="KW-1185">Reference proteome</keyword>
<dbReference type="EC" id="2.8.1.9" evidence="4"/>
<dbReference type="OrthoDB" id="10264306at2759"/>
<proteinExistence type="inferred from homology"/>
<comment type="function">
    <text evidence="4">Sulfurates the molybdenum cofactor. Sulfation of molybdenum is essential for xanthine dehydrogenase (XDH) and aldehyde oxidase (ADO) enzymes in which molybdenum cofactor is liganded by 1 oxygen and 1 sulfur atom in active form.</text>
</comment>
<dbReference type="PANTHER" id="PTHR14237:SF80">
    <property type="entry name" value="MOLYBDENUM COFACTOR SULFURASE"/>
    <property type="match status" value="1"/>
</dbReference>
<evidence type="ECO:0000256" key="4">
    <source>
        <dbReference type="HAMAP-Rule" id="MF_03050"/>
    </source>
</evidence>
<feature type="active site" evidence="4">
    <location>
        <position position="416"/>
    </location>
</feature>
<dbReference type="PANTHER" id="PTHR14237">
    <property type="entry name" value="MOLYBDOPTERIN COFACTOR SULFURASE MOSC"/>
    <property type="match status" value="1"/>
</dbReference>
<dbReference type="Pfam" id="PF03476">
    <property type="entry name" value="MOSC_N"/>
    <property type="match status" value="1"/>
</dbReference>
<evidence type="ECO:0000256" key="3">
    <source>
        <dbReference type="ARBA" id="ARBA00023150"/>
    </source>
</evidence>
<feature type="modified residue" description="N6-(pyridoxal phosphate)lysine" evidence="4">
    <location>
        <position position="251"/>
    </location>
</feature>
<keyword evidence="2 4" id="KW-0663">Pyridoxal phosphate</keyword>
<dbReference type="RefSeq" id="XP_037221519.1">
    <property type="nucleotide sequence ID" value="XM_037361227.1"/>
</dbReference>
<dbReference type="InterPro" id="IPR005303">
    <property type="entry name" value="MOCOS_middle"/>
</dbReference>
<reference evidence="6" key="1">
    <citation type="submission" date="2020-05" db="EMBL/GenBank/DDBJ databases">
        <title>Mycena genomes resolve the evolution of fungal bioluminescence.</title>
        <authorList>
            <person name="Tsai I.J."/>
        </authorList>
    </citation>
    <scope>NUCLEOTIDE SEQUENCE</scope>
    <source>
        <strain evidence="6">171206Taipei</strain>
    </source>
</reference>
<dbReference type="GeneID" id="59343743"/>